<evidence type="ECO:0000256" key="1">
    <source>
        <dbReference type="SAM" id="Phobius"/>
    </source>
</evidence>
<evidence type="ECO:0000259" key="2">
    <source>
        <dbReference type="PROSITE" id="PS50086"/>
    </source>
</evidence>
<dbReference type="GO" id="GO:0005096">
    <property type="term" value="F:GTPase activator activity"/>
    <property type="evidence" value="ECO:0007669"/>
    <property type="project" value="TreeGrafter"/>
</dbReference>
<accession>G0R6H0</accession>
<dbReference type="STRING" id="857967.G0R6H0"/>
<keyword evidence="4" id="KW-1185">Reference proteome</keyword>
<evidence type="ECO:0000313" key="3">
    <source>
        <dbReference type="EMBL" id="EGR26927.1"/>
    </source>
</evidence>
<dbReference type="Gene3D" id="1.10.8.270">
    <property type="entry name" value="putative rabgap domain of human tbc1 domain family member 14 like domains"/>
    <property type="match status" value="1"/>
</dbReference>
<dbReference type="InParanoid" id="G0R6H0"/>
<dbReference type="GeneID" id="14902986"/>
<dbReference type="Proteomes" id="UP000008983">
    <property type="component" value="Unassembled WGS sequence"/>
</dbReference>
<keyword evidence="1" id="KW-1133">Transmembrane helix</keyword>
<dbReference type="AlphaFoldDB" id="G0R6H0"/>
<feature type="transmembrane region" description="Helical" evidence="1">
    <location>
        <begin position="308"/>
        <end position="328"/>
    </location>
</feature>
<dbReference type="OrthoDB" id="26371at2759"/>
<sequence length="337" mass="40446">MSFVLKQIKKVFNPNEIKNDKQIISTQNKLNFTTIYNKNEDYIKMDQLQNDSHQISRIEKFKQILDQRIIDYDKLQSLSWDGIPSQFRGKVWRVLLKYLPTNRDTQENTLNRKRKDYADMVDTYFSINEQNDRDKYEQKGLDQVICDAERTLPYSKLFRDIKIKDILVRVLFIWNVRHPACGYVQGINDIVTSFIIVFLSEYCTVNIETLQIPEDFEKQHQSNFKKLKQIHIGVQVKFQMECQIIIQIIFLAQKNNILKFKKSQKDQIMIYYNIFLQKQSFMNQFLNGQFVYFCVNFLLNWVQDCLILILVMIIQFLISEYIYLVRLFQNGVLNQKK</sequence>
<dbReference type="Gene3D" id="1.10.10.750">
    <property type="entry name" value="Ypt/Rab-GAP domain of gyp1p, domain 1"/>
    <property type="match status" value="1"/>
</dbReference>
<evidence type="ECO:0000313" key="4">
    <source>
        <dbReference type="Proteomes" id="UP000008983"/>
    </source>
</evidence>
<feature type="domain" description="Rab-GAP TBC" evidence="2">
    <location>
        <begin position="82"/>
        <end position="326"/>
    </location>
</feature>
<reference evidence="3 4" key="1">
    <citation type="submission" date="2011-07" db="EMBL/GenBank/DDBJ databases">
        <authorList>
            <person name="Coyne R."/>
            <person name="Brami D."/>
            <person name="Johnson J."/>
            <person name="Hostetler J."/>
            <person name="Hannick L."/>
            <person name="Clark T."/>
            <person name="Cassidy-Hanley D."/>
            <person name="Inman J."/>
        </authorList>
    </citation>
    <scope>NUCLEOTIDE SEQUENCE [LARGE SCALE GENOMIC DNA]</scope>
    <source>
        <strain evidence="3 4">G5</strain>
    </source>
</reference>
<protein>
    <submittedName>
        <fullName evidence="3">TBC1 domain member 22b</fullName>
    </submittedName>
</protein>
<gene>
    <name evidence="3" type="ORF">IMG5_204290</name>
</gene>
<dbReference type="PANTHER" id="PTHR22957:SF26">
    <property type="entry name" value="LD44506P"/>
    <property type="match status" value="1"/>
</dbReference>
<dbReference type="RefSeq" id="XP_004023811.1">
    <property type="nucleotide sequence ID" value="XM_004023762.1"/>
</dbReference>
<dbReference type="EMBL" id="GL984398">
    <property type="protein sequence ID" value="EGR26927.1"/>
    <property type="molecule type" value="Genomic_DNA"/>
</dbReference>
<dbReference type="PROSITE" id="PS50086">
    <property type="entry name" value="TBC_RABGAP"/>
    <property type="match status" value="1"/>
</dbReference>
<dbReference type="SMART" id="SM00164">
    <property type="entry name" value="TBC"/>
    <property type="match status" value="1"/>
</dbReference>
<organism evidence="3 4">
    <name type="scientific">Ichthyophthirius multifiliis</name>
    <name type="common">White spot disease agent</name>
    <name type="synonym">Ich</name>
    <dbReference type="NCBI Taxonomy" id="5932"/>
    <lineage>
        <taxon>Eukaryota</taxon>
        <taxon>Sar</taxon>
        <taxon>Alveolata</taxon>
        <taxon>Ciliophora</taxon>
        <taxon>Intramacronucleata</taxon>
        <taxon>Oligohymenophorea</taxon>
        <taxon>Hymenostomatida</taxon>
        <taxon>Ophryoglenina</taxon>
        <taxon>Ichthyophthirius</taxon>
    </lineage>
</organism>
<keyword evidence="1" id="KW-0472">Membrane</keyword>
<dbReference type="eggNOG" id="KOG1092">
    <property type="taxonomic scope" value="Eukaryota"/>
</dbReference>
<keyword evidence="1" id="KW-0812">Transmembrane</keyword>
<proteinExistence type="predicted"/>
<dbReference type="SUPFAM" id="SSF47923">
    <property type="entry name" value="Ypt/Rab-GAP domain of gyp1p"/>
    <property type="match status" value="1"/>
</dbReference>
<dbReference type="InterPro" id="IPR000195">
    <property type="entry name" value="Rab-GAP-TBC_dom"/>
</dbReference>
<dbReference type="PANTHER" id="PTHR22957">
    <property type="entry name" value="TBC1 DOMAIN FAMILY MEMBER GTPASE-ACTIVATING PROTEIN"/>
    <property type="match status" value="1"/>
</dbReference>
<dbReference type="InterPro" id="IPR035969">
    <property type="entry name" value="Rab-GAP_TBC_sf"/>
</dbReference>
<name>G0R6H0_ICHMU</name>
<dbReference type="Pfam" id="PF00566">
    <property type="entry name" value="RabGAP-TBC"/>
    <property type="match status" value="1"/>
</dbReference>